<protein>
    <submittedName>
        <fullName evidence="4">Fibrous sheath-interacting protein 2-like isoform X1</fullName>
    </submittedName>
</protein>
<feature type="region of interest" description="Disordered" evidence="1">
    <location>
        <begin position="575"/>
        <end position="608"/>
    </location>
</feature>
<feature type="region of interest" description="Disordered" evidence="1">
    <location>
        <begin position="2645"/>
        <end position="2718"/>
    </location>
</feature>
<organism evidence="3 4">
    <name type="scientific">Bos indicus</name>
    <name type="common">Zebu</name>
    <dbReference type="NCBI Taxonomy" id="9915"/>
    <lineage>
        <taxon>Eukaryota</taxon>
        <taxon>Metazoa</taxon>
        <taxon>Chordata</taxon>
        <taxon>Craniata</taxon>
        <taxon>Vertebrata</taxon>
        <taxon>Euteleostomi</taxon>
        <taxon>Mammalia</taxon>
        <taxon>Eutheria</taxon>
        <taxon>Laurasiatheria</taxon>
        <taxon>Artiodactyla</taxon>
        <taxon>Ruminantia</taxon>
        <taxon>Pecora</taxon>
        <taxon>Bovidae</taxon>
        <taxon>Bovinae</taxon>
        <taxon>Bos</taxon>
    </lineage>
</organism>
<dbReference type="InterPro" id="IPR038891">
    <property type="entry name" value="FSIP2"/>
</dbReference>
<name>A0ABM4RYF9_BOSIN</name>
<dbReference type="Pfam" id="PF15783">
    <property type="entry name" value="FSIP2"/>
    <property type="match status" value="4"/>
</dbReference>
<dbReference type="InterPro" id="IPR031554">
    <property type="entry name" value="FSIP2_C"/>
</dbReference>
<feature type="compositionally biased region" description="Basic and acidic residues" evidence="1">
    <location>
        <begin position="1103"/>
        <end position="1112"/>
    </location>
</feature>
<feature type="region of interest" description="Disordered" evidence="1">
    <location>
        <begin position="445"/>
        <end position="468"/>
    </location>
</feature>
<feature type="compositionally biased region" description="Basic and acidic residues" evidence="1">
    <location>
        <begin position="3872"/>
        <end position="3882"/>
    </location>
</feature>
<feature type="region of interest" description="Disordered" evidence="1">
    <location>
        <begin position="1681"/>
        <end position="1715"/>
    </location>
</feature>
<evidence type="ECO:0000259" key="2">
    <source>
        <dbReference type="Pfam" id="PF15783"/>
    </source>
</evidence>
<sequence>MDRYLNNCYKAAQAAASKAASRSLTANRKQCGSASQKDPITEVGATDLLDLPLGVKLPVIPGSNNVFYTTNLGEKLYQPTSDFNLFDPYCQLLQTDYNSLHDPHLKSYYRRKDILRRLKKGGYITSNNKVVCTLKELNKYRQYLTRLKLDSERNYVREQEMIEKQVNKLYETKRACDRHGSTQFQGWLLQENKRTTPDQELLIKQRYLDMISLELNKLEHTAEKQNVLWIKEEERRYRDHVRRKLSLWRQTEEERKTQEMLLLSKIGEEVNREARYEEQRKKVKDAHRKKKAQLEKKIPYYLPKMQRNYLQREGSEENVFENRSQDETEDERETIKDKASYPRIKKMSVTAGHQKSHQGQKRPSQHLYSSVKTPERRSTLLHSPHDVQSNTAEQKKDRETIRMSYPSNDGEITTLQSPVVSAKTPSICRYSLQDTSKQQVTRADLNGEKAKKSSLNYEPAPGVSFIHDSPIRQDYRPNRCQEKVTSEELNSIIQNVMTWVVAAVTNVLYPAITKYEERLQNITCPMPDNSTLSSDSESCCSTCCETFMYETSKMVQAEPCTEAADRSIEQPVAPLKSSLARKERTDVETTYHRKEHLENKPKAPKPEYNEISESANLKTCKSDSHLVVQIEAGTKKCKDATTETDSLECQLSKDEKAKAINEMQELNNVFVNFKHHLKEEAELILRNIFQEMVSELTQTIPTLSSVTTETLPAQTDTDKGDLLSSVDISSAAAEIMENVLGKLQSAVKKTCTEEFSPGNISVHFKSDLVSGEHFISPKEKTSEVSLPYALENMNDVAEDMVRVILEKLTVLASSKQSELAHLKITTDPAYQQHREDPTYTFLQRASKGKSSAKTDAASLIGKEEIQNLVSTICSKSSLVGYIKEAISTILGYIQVGLHNERLVATEETVIILQLLDALLAQLHQKPVKTDVRKSRHSRLSSPSSTEERNRLTRTGVASAPRCGSLFPPVNVPGVALCSEDKNEEIDRIVENVLISPIKDEKAKLQEQAPDYWLTGENNDFKRKRNMNLPTKPAYGRKVAFHDQGLNTDLSTFNKDPLKDKPGLNKDILLFSQDETYQIQKASEDIIRSILAKTLKDLSSGPSDHSDYEDGREASLLNSRKPQDPSHQEWMDQMFSVSEIHTVSQDIVDAILKILHITSHHIIEHSSSVHQTSLDNADIPNKESLQIWFDSKRKMKFLSALSTDPTKLPWVESGTSGSTSESVDNLNDKIISTVFKKLDSFICPKLQTCFKPESHAAHSKPAPDKKSSFRSHLSTLTTKVVKIVLDAIQKELQHNKKNLNVKKNSPPKNIRDTGFFADAENELDSVVTKLNNDIMTSSLATCICEVLSGNTDKSNILLPSDKLRSKISHGTDGIDQQKLLPSHRPHMQEEVHQYTGFQVLDKIGDAVYDMLCKFTGDHPHSPLSDEQNTEGINKNLRTTSTLQSSIKLISHTILEGIVSKLCGVETDGIFRNSEFKAISEHIDTDSLSFALLLEEMSRCYDIISTIASNVTWPGSQEVTNKGKTTASKIRTTQKKHLNKLKTLASDIFEMVFAKLEGFANRNLENLGAIICGNKQDKTYCESENTNSCGNTHEKRLQSTLYRHAKKVSSTILKALQTELNMNLPDLETCISKPLQEKQILKSLVNFILDAISPDMFNEPEPEERGIENYRYRPIYGNFLPGGADPDSYLEDPADTEKESAGEERPIEDETKSDSLKQQELEKTLKTFEVELKEPKKSPVVPIVRNILNEIFQNDLIGQLKVFTLPQSHLCDIPHADDEPFAQTSVQSLDKTVGPLVSEADVTIVADDVIRTIFQKLYSAAMTDRNESENRCNTITFPADISFPKHTCGGKSPVYSTILDRNPCTLQSTINIGTKINVVEDIIQSILTNLEAFATSKVKALFCPHSSFPVPVALPSQQDEIALHQPWLSTKDSYSEDQFSCCSMDHSKSGKTTSICQLSASKLNMYATEVARQILQGIKHKLDQDIRSPFLTQSVVAFESIPSQVVSTMLDIVFTKGKYEKNVIDRETDPVAPEDIIEKLFNKSDYRKKLQFQILDTIEGILIDICEETIDENNLPLAVSTLKCNVSGRHLETNSERDPRYANKAILTLLVPKECVAMISNDMVDIVLQNLISAIMVCISANDSISPRLSTAFSDAFSKAEHQQSPIKDSVNGRAEHQQPLVTDSVNERAKHKQPPVIDSVNERKRERFPFARKGRDIQLKSALSDDNQTPVLKKQDAKKSTPDPCKENAHFITKTILNRLKSFATERIDLLLILDPETREKPDVGSEFTNCKQNDSVFLESNQMPLDVTVPKISTAGTILNQEVTNYTLANYRENRRPAIHISQASLKEYADLIANTILTLIKNDIDLEIQKMYTYQNDTSFQDNIIASKTVNDILKSLCNKISLKASGFYSKQDPDLFTQLAVQNEIVPGQIKMEDNTKLSLFSKYSGENQKTPKVKNQRRTLEEIFRNGESGQEKTNSLLSIVKEILKKAYQRVLENTKHCSPFSELPHFTSDSKSKTSRKKALQSHISSVANDIVESVYTKMFSVIMTSLYENSETRGEMEASGSDGLLMNPSCFSELKQAEKSSVPPKPVIPQVYPYTGIGSVSSLENTLLQFSPLQLGEHLVQKVLKKITDFALLNLEENSSPKGQSDEILRPCNSKASPKGSPRASVKTNFKTKSKVTSLSKFGTKPQLRPSGAKAQSKTKLGPREKTLKGSWSKTSVGLPHLLSIGEAKSPSLRAKLPTAELKMYARDILRNILQTIVNEFEEVRQNRAVANVNTLLSDQIERASGIVSAVLQGLHAMKNNLANPIKGSHSDDLKLPRGYFSTTSAANPEAHFSLENVSSQLDKFFPKEVTSKQMFDKWQTESSNMDNEKYKLLMIAEAVLNEISTKAKELEQSVSLLSLLEPCESSHHHFKRAASRVWDSQAQINVFGQEIIKKLFEKLELCFLTQMFTTDSKETLQSKEKTAARRKCGSSRTNNLNDVPTYNTKLKDKTLGIAGHQITQEILEGVLNTLESFADLQFKHVSTYAFSEIVRTPIENFFAMQQKPPMKTIFPKLQTLTTFPDESKPSSMISQENINNAFQQLYFFYSELLTYAVNTVTDMLSIIKNKLDKEKCHKEPSSTSMFKENIVASQIISTLIDQCTDSYELMIKSHPKENLLQGTKNACTVNCSRFTTGPEMSTSKSKGISCWDDPPQISSLLSYSEEDMKIKDKTSLDVPSYVRYSIGGDSAKTIEPMEGLESEFKPSSSRSEAQVFSHFDQAVKGDYSLPEGTVLQISSQKSSDSAQAALEHPMSFREMEEGENQRVLHYEPLKPVVNPDEIQTTISSLKICLAAEDIVNTMLTSFGLSNQTSHTTENMETMKPFYISKEMLQCLTSEQLKNEKSLLKIWEKRNSYGTEDENKGPVASGEDSILLEKWKNKHPKLEKTLEEPGVIAFADWELGPHEVHLVARYVTTSVVTHFNNFETRGPVDEKVSISSTRLSKKYESKQPLRSINTDSSLNQFCEHLTELVISYIISSISDCTKDGETKQKSLRNEDTTCSEVILIHSQVFEHQSISIRGLALSISEVMIHILLNSDILKEDVTKVVSMKAKYIYCPKAAVADFSDLFQDLLIGVIHVLSKEIGINHHLDSKGKNKSLSTPKSHSLLSCNKAKTVKRQIHAKGWKSAPTHQLNQLIQKSKLNSLACKLNTLVGSLRSPESKEVVNKIFNIVFNLFLPDECPNWDTDSGKTARKMFLFSNNLQSHRIPRNNLGLSPKSAFLLNVVCEKLIRMLLEECTTNNFLTNSPLSDEISIEGQLFNTLQSIDDYSSLTMDYGLPFEEYDTSDLFENSAEIDQESMLSIISHSLVKSLMEKLSCGIQQPPRSPPVTDKHLTYRTSERLPSFPKAKRPGLKESKQGKNSARFMSYDSKPLTGPSDNLRVIHSKMQTPISKQFSGKFRSLPPLQRPDKKTTAFLNIQYPGGMNTGVYSATFLEEIIVDIFLNLTTSLQGKNVNITEAQLNEMNILDINCVVNEFNTAQVTVLRDIEEKMCFTPVYKETISKIGDSVYNDVSWDYTLQVTCSDHLAYAAMSIAEQITSGILKESIDYQLPLCFIRKLMPNSYHPLKAENILLKLQNNLSELNYQSQHSTGYITMLSYSFLADVIRRLLSQLILPPIEALCLGTKHLKISDFNEVSTCIINKVLLAISKHKIWLTKYDCQCVYTEQNLQNMVESIYNNILQMSDSLASIQKSIESQSPIMVDRMAGLIIQEIIENHLQPFLCEEGLPHSMSPLDEISNMVKEVLGEVTGSHRPQKSSSLGISFYPNAFVEEIVARLLSKVFNPKYNMECDLDKMTSKIVNSINNHFKKAKICILRDDQEQPFPTVDSDTMDELVNLVYKNVLKQYGLAVDSKELKDSDIFAENITNLIVAAISDYLFHPLFSGDLSASSYTILTAENINQNIFRGITKPTQPSQHLSPYNTLLPYTFLEEIIRKLLSRIFPSASNMVPYSKTPKDRSEINHSEISSKLISDIRMKISQHEIRFSKDEDETESLYSEDDVQCLVDSTLRNIGQNSGSQEAAEHDIISSDNVFIDRIASFIIKNICQQHLHPFLYGKLSFTSSYRYFDSTKRRHSFFASVYSSAFLEDVISGVLSKIFHRALGIVQTKSLRDSEKELLETAEKFIYLITKEFSKVQVSTLENAEEQLCLPPVDRDTVIKIINAAYSKVLQEYELEPNKDFFSDTKTLAERLTKIILAEVFDFQIPPYFIAKLPFKSYSKLNADVLIKRVHYAINTSSLRRQTCTTYTTILSHTHLEKIVSQVLSQISLLNCSAEDPYFLQSDFNNIVVRLIDEIMSIISKHAICIVKDGSEKQNVISENSIQAMVDAIYTDISHLKLYQSISKDKKGISNIPVTKIASYIIREIFNHHLESFLPGDKTLPCTMEQIYQQRAINPKQRELSFIVNSAVFLEEVISELLCKILCIFSYVLATENPCKAKANVTDIVTRLVKSIVLEFTTSQILVADHLHENLYFSEGYKEMVKKTVSIIYEKILDDYQSLFHIYRAIQNDAVGFGEKIYHLLLEEIYDYQVESLVLGKLETSSYSSLQEKNIIRNVLSTINNDSHDLPSCITVLPRSLLENMIYKILARMFPSPETEIEPNEEGVPPDYAFVNTASKLTDDIITEISEHEIRLAEAEEHVENLQLGATDDFVDSVCNNIIKKIKFEDEVQKDAYKRGGSFLGRIAGFIMKEIVDHHLQPFLCDEKSFPSDLPRNDDVIELLNPIKEKIQSFPQTSVYSAMFLEDVVFDLVRKFYTLPKTAESPKDKEISERSIMGLAIKFANVLIGEFRKSKIKVLTSAEKMFAFPPVNKETVDKVCDSVYDEVTEIYGSKNVQKHDRSNIVIEMVAALTKKAISAFKIQPLFSGGQSSTLFSYLDVDSIMQRIQHLPYKTFTKINRSLKENPVSSLEQLPTLIPLSSDLKNKMDTLEIDSRAVNGKENFKKKTSMKTGSIQQPICTNISSIMKSKVTTIALESVGGMAKKKKGDEKKKETSIGKDENISKLTSTTTSVKSKDTPGPDLGTAFTKNEIKKKDRVSRRDEKGRGDELYQHLSPAMNDTKNKVILEPSFEICCKKKSDKKKGSSLRKGDIPLELPSLTSKVRTTEIQEKRRDSPAYPATNDKQILHSKHAQNVPVSIYRNVLETSSLQGPVDDLNYPSLLGENAAYVTQACGKDFAQHASVNSAKQNAPAKEEENEIQRQPHKWDNPQNLLENKPRIFPANFLEDVIFEIVNKLIFSSSLDTYAACQNVTNDVNPAELYGMAMKLIDSLLKEFSDAQIKVLNPDQGIKFLPSEDNVSAVHKAPLGQKKLSVVKRPSKKKITMDNIPPIHNTVPATKLPSSGQTPFTAKIPSIDKMLVNKIVHSSICNILQDYRSQDSICEDINFNVEKLAKRLANAVIEEILQYQLNLLFYDEGPDPECLPLESKKVMKKVHKVAQRACKECQTSSPYTIMLPYEFLERIISSLLSRIFSTVANAKTEMSEDNLYTELDFLQMKLASTVKTEISKDEDMIIQYVKSLHPNDDEIIQLVVQTVYNNLLPQFGSQESIRKCISSGCKILSEAIVNLVVQEVTGNQLQNYFSGELTPLQCTEIDSTIENILRGVTQTSEVPQPQPSRAYKLPFNIIEEIAVKFLSKLLSMFPKADKEQNNFLNAEMQKISSKILSSFQQYISQSHITVVPQVKESSTVSLTDSATIEKVVTSVYSTVLKHSGSHISVYKDLMGKSNVLSDIIGFLMVKEISNSEFHPQEQEETSSSELVLEAVKIMEKVAKIIDDLKSKKKSPTKKEAVLDARFLEETLALFLAKLVKLPSASSKDAENLSKPELNKIASQLTKSVTAEISRKNISIVATNPEEYFLNPESIEIISQMVDSVYNCVLQQSGTHEELYHDMKDTNCIFPQEMASLIIRKVSSCPLAMISSGDPCANLFGDLDIDRIVEKVHEHTIKIEPGLEQKGLDQGLRQEELSVRIIPHLGKEPINIDPDIVAEHLGVISIKTQSLEKLQTECLARTGHSIETLRRASINGKSYSTEIPAAGNRKKEKRIYLDQMGRLNVKPLETSSRNSFQSLIKPDITKVELLKDVQSKKDLIIRLITHDISQENLENKEESLASDEDEVVLQEVVKEEEFPESPLEDQVKEDMKLTTSTVAHPKPLMSNHSLKKFLSVGKCQPKSSVTIMTEVSPAKQTESEQTLIRTDSNIDVTTSECLTVTNSSWEKKTQLSETEMRPNTEPTHHFIHRMMSASSYNEDLASSSSFDDEHSTDPGAKVTEESLECPCLENLSSLEVLTLYQRRSDLTSPYSSNDGTSDFEKPHTSSRQRSEMMRKKISSTFSKVFSRSNTSVPKPFSPSPPHQERK</sequence>
<proteinExistence type="predicted"/>
<dbReference type="GeneID" id="139181346"/>
<evidence type="ECO:0000256" key="1">
    <source>
        <dbReference type="SAM" id="MobiDB-lite"/>
    </source>
</evidence>
<dbReference type="RefSeq" id="XP_070640586.1">
    <property type="nucleotide sequence ID" value="XM_070784485.1"/>
</dbReference>
<feature type="region of interest" description="Disordered" evidence="1">
    <location>
        <begin position="1096"/>
        <end position="1127"/>
    </location>
</feature>
<feature type="region of interest" description="Disordered" evidence="1">
    <location>
        <begin position="279"/>
        <end position="298"/>
    </location>
</feature>
<feature type="compositionally biased region" description="Basic and acidic residues" evidence="1">
    <location>
        <begin position="2232"/>
        <end position="2244"/>
    </location>
</feature>
<gene>
    <name evidence="4" type="primary">LOC139181346</name>
</gene>
<feature type="compositionally biased region" description="Basic and acidic residues" evidence="1">
    <location>
        <begin position="5521"/>
        <end position="5537"/>
    </location>
</feature>
<feature type="region of interest" description="Disordered" evidence="1">
    <location>
        <begin position="5518"/>
        <end position="5582"/>
    </location>
</feature>
<feature type="compositionally biased region" description="Basic and acidic residues" evidence="1">
    <location>
        <begin position="5564"/>
        <end position="5582"/>
    </location>
</feature>
<feature type="compositionally biased region" description="Polar residues" evidence="1">
    <location>
        <begin position="405"/>
        <end position="418"/>
    </location>
</feature>
<evidence type="ECO:0000313" key="3">
    <source>
        <dbReference type="Proteomes" id="UP001652663"/>
    </source>
</evidence>
<feature type="region of interest" description="Disordered" evidence="1">
    <location>
        <begin position="2218"/>
        <end position="2244"/>
    </location>
</feature>
<feature type="compositionally biased region" description="Polar residues" evidence="1">
    <location>
        <begin position="6827"/>
        <end position="6836"/>
    </location>
</feature>
<feature type="compositionally biased region" description="Pro residues" evidence="1">
    <location>
        <begin position="6875"/>
        <end position="6886"/>
    </location>
</feature>
<feature type="compositionally biased region" description="Basic residues" evidence="1">
    <location>
        <begin position="281"/>
        <end position="291"/>
    </location>
</feature>
<feature type="region of interest" description="Disordered" evidence="1">
    <location>
        <begin position="2158"/>
        <end position="2204"/>
    </location>
</feature>
<feature type="domain" description="Fibrous sheath-interacting protein 2 C-terminal" evidence="2">
    <location>
        <begin position="4943"/>
        <end position="5444"/>
    </location>
</feature>
<evidence type="ECO:0000313" key="4">
    <source>
        <dbReference type="RefSeq" id="XP_070640586.1"/>
    </source>
</evidence>
<feature type="region of interest" description="Disordered" evidence="1">
    <location>
        <begin position="312"/>
        <end position="418"/>
    </location>
</feature>
<dbReference type="PANTHER" id="PTHR47315">
    <property type="entry name" value="FIBROUS SHEATH INTERACTING PROTEIN 2"/>
    <property type="match status" value="1"/>
</dbReference>
<feature type="region of interest" description="Disordered" evidence="1">
    <location>
        <begin position="929"/>
        <end position="955"/>
    </location>
</feature>
<reference evidence="4" key="1">
    <citation type="submission" date="2025-08" db="UniProtKB">
        <authorList>
            <consortium name="RefSeq"/>
        </authorList>
    </citation>
    <scope>IDENTIFICATION</scope>
    <source>
        <tissue evidence="4">Blood</tissue>
    </source>
</reference>
<feature type="domain" description="Fibrous sheath-interacting protein 2 C-terminal" evidence="2">
    <location>
        <begin position="5881"/>
        <end position="6750"/>
    </location>
</feature>
<feature type="region of interest" description="Disordered" evidence="1">
    <location>
        <begin position="6827"/>
        <end position="6886"/>
    </location>
</feature>
<feature type="compositionally biased region" description="Basic and acidic residues" evidence="1">
    <location>
        <begin position="1693"/>
        <end position="1715"/>
    </location>
</feature>
<feature type="compositionally biased region" description="Basic and acidic residues" evidence="1">
    <location>
        <begin position="6838"/>
        <end position="6854"/>
    </location>
</feature>
<keyword evidence="3" id="KW-1185">Reference proteome</keyword>
<feature type="domain" description="Fibrous sheath-interacting protein 2 C-terminal" evidence="2">
    <location>
        <begin position="4061"/>
        <end position="4588"/>
    </location>
</feature>
<feature type="compositionally biased region" description="Low complexity" evidence="1">
    <location>
        <begin position="5538"/>
        <end position="5547"/>
    </location>
</feature>
<feature type="region of interest" description="Disordered" evidence="1">
    <location>
        <begin position="3862"/>
        <end position="3912"/>
    </location>
</feature>
<dbReference type="Proteomes" id="UP001652663">
    <property type="component" value="Chromosome X"/>
</dbReference>
<feature type="compositionally biased region" description="Basic and acidic residues" evidence="1">
    <location>
        <begin position="580"/>
        <end position="608"/>
    </location>
</feature>
<dbReference type="PANTHER" id="PTHR47315:SF3">
    <property type="entry name" value="FIBROUS SHEATH-INTERACTING PROTEIN 2-LIKE"/>
    <property type="match status" value="1"/>
</dbReference>
<feature type="compositionally biased region" description="Polar residues" evidence="1">
    <location>
        <begin position="6858"/>
        <end position="6872"/>
    </location>
</feature>
<feature type="compositionally biased region" description="Polar residues" evidence="1">
    <location>
        <begin position="2672"/>
        <end position="2687"/>
    </location>
</feature>
<accession>A0ABM4RYF9</accession>
<feature type="domain" description="Fibrous sheath-interacting protein 2 C-terminal" evidence="2">
    <location>
        <begin position="4689"/>
        <end position="4806"/>
    </location>
</feature>
<feature type="compositionally biased region" description="Basic residues" evidence="1">
    <location>
        <begin position="354"/>
        <end position="364"/>
    </location>
</feature>
<feature type="region of interest" description="Disordered" evidence="1">
    <location>
        <begin position="6778"/>
        <end position="6798"/>
    </location>
</feature>